<evidence type="ECO:0000313" key="3">
    <source>
        <dbReference type="Proteomes" id="UP001524586"/>
    </source>
</evidence>
<reference evidence="2 3" key="1">
    <citation type="submission" date="2022-07" db="EMBL/GenBank/DDBJ databases">
        <title>Methylomonas rivi sp. nov., Methylomonas rosea sp. nov., Methylomonas aureus sp. nov. and Methylomonas subterranea sp. nov., four novel methanotrophs isolated from a freshwater creek and the deep terrestrial subsurface.</title>
        <authorList>
            <person name="Abin C."/>
            <person name="Sankaranarayanan K."/>
            <person name="Garner C."/>
            <person name="Sindelar R."/>
            <person name="Kotary K."/>
            <person name="Garner R."/>
            <person name="Barclay S."/>
            <person name="Lawson P."/>
            <person name="Krumholz L."/>
        </authorList>
    </citation>
    <scope>NUCLEOTIDE SEQUENCE [LARGE SCALE GENOMIC DNA]</scope>
    <source>
        <strain evidence="2 3">WSC-6</strain>
    </source>
</reference>
<evidence type="ECO:0000256" key="1">
    <source>
        <dbReference type="SAM" id="MobiDB-lite"/>
    </source>
</evidence>
<name>A0ABT1U8G8_9GAMM</name>
<comment type="caution">
    <text evidence="2">The sequence shown here is derived from an EMBL/GenBank/DDBJ whole genome shotgun (WGS) entry which is preliminary data.</text>
</comment>
<dbReference type="RefSeq" id="WP_256616573.1">
    <property type="nucleotide sequence ID" value="NZ_JANIBK010000130.1"/>
</dbReference>
<feature type="compositionally biased region" description="Polar residues" evidence="1">
    <location>
        <begin position="1"/>
        <end position="13"/>
    </location>
</feature>
<dbReference type="Proteomes" id="UP001524586">
    <property type="component" value="Unassembled WGS sequence"/>
</dbReference>
<evidence type="ECO:0000313" key="2">
    <source>
        <dbReference type="EMBL" id="MCQ8130148.1"/>
    </source>
</evidence>
<proteinExistence type="predicted"/>
<gene>
    <name evidence="2" type="ORF">NP596_16940</name>
</gene>
<organism evidence="2 3">
    <name type="scientific">Methylomonas rivi</name>
    <dbReference type="NCBI Taxonomy" id="2952226"/>
    <lineage>
        <taxon>Bacteria</taxon>
        <taxon>Pseudomonadati</taxon>
        <taxon>Pseudomonadota</taxon>
        <taxon>Gammaproteobacteria</taxon>
        <taxon>Methylococcales</taxon>
        <taxon>Methylococcaceae</taxon>
        <taxon>Methylomonas</taxon>
    </lineage>
</organism>
<accession>A0ABT1U8G8</accession>
<feature type="region of interest" description="Disordered" evidence="1">
    <location>
        <begin position="1"/>
        <end position="21"/>
    </location>
</feature>
<dbReference type="EMBL" id="JANIBK010000130">
    <property type="protein sequence ID" value="MCQ8130148.1"/>
    <property type="molecule type" value="Genomic_DNA"/>
</dbReference>
<keyword evidence="3" id="KW-1185">Reference proteome</keyword>
<protein>
    <submittedName>
        <fullName evidence="2">Uncharacterized protein</fullName>
    </submittedName>
</protein>
<sequence length="75" mass="8694">MTVTATHTNQTASRLIPVPDWNKHHSWPPLGGLRHLRFHQETNGFKTAFKTVGRRVLVDEREFFRIVDEQNQGGK</sequence>